<sequence>MHARRQAGFTYLGLIIFVAIIGLVGAATLKIGSLLQRAAAEEELLEIGAAFSAALDSYAAATPRGASPYPPSLAELLKDPRSPAVRRHLRKVYVDPLTGKAEWGIVYLGDGETGVVAFHSLSNARPLKLANFDSRFKGLDNKEKISEWRFSAGERSLAPAVTTTQSGGTPAPQAAPPILQSAPPILQPAPPVQQPAPVVPPPPEPKPEPDPEPDPEPEPEPAEGAATPA</sequence>
<reference evidence="2" key="1">
    <citation type="submission" date="2014-10" db="EMBL/GenBank/DDBJ databases">
        <title>Massilia sp. genome.</title>
        <authorList>
            <person name="Xu B."/>
            <person name="Dai L."/>
            <person name="Huang Z."/>
        </authorList>
    </citation>
    <scope>NUCLEOTIDE SEQUENCE [LARGE SCALE GENOMIC DNA]</scope>
    <source>
        <strain evidence="2">CFS-1</strain>
    </source>
</reference>
<feature type="compositionally biased region" description="Acidic residues" evidence="1">
    <location>
        <begin position="210"/>
        <end position="221"/>
    </location>
</feature>
<proteinExistence type="predicted"/>
<feature type="region of interest" description="Disordered" evidence="1">
    <location>
        <begin position="156"/>
        <end position="229"/>
    </location>
</feature>
<comment type="caution">
    <text evidence="2">The sequence shown here is derived from an EMBL/GenBank/DDBJ whole genome shotgun (WGS) entry which is preliminary data.</text>
</comment>
<organism evidence="2 3">
    <name type="scientific">Massilia aurea</name>
    <dbReference type="NCBI Taxonomy" id="373040"/>
    <lineage>
        <taxon>Bacteria</taxon>
        <taxon>Pseudomonadati</taxon>
        <taxon>Pseudomonadota</taxon>
        <taxon>Betaproteobacteria</taxon>
        <taxon>Burkholderiales</taxon>
        <taxon>Oxalobacteraceae</taxon>
        <taxon>Telluria group</taxon>
        <taxon>Massilia</taxon>
    </lineage>
</organism>
<feature type="compositionally biased region" description="Pro residues" evidence="1">
    <location>
        <begin position="185"/>
        <end position="204"/>
    </location>
</feature>
<evidence type="ECO:0000256" key="1">
    <source>
        <dbReference type="SAM" id="MobiDB-lite"/>
    </source>
</evidence>
<keyword evidence="3" id="KW-1185">Reference proteome</keyword>
<dbReference type="AlphaFoldDB" id="A0A422QP46"/>
<name>A0A422QP46_9BURK</name>
<evidence type="ECO:0000313" key="3">
    <source>
        <dbReference type="Proteomes" id="UP000283254"/>
    </source>
</evidence>
<gene>
    <name evidence="2" type="ORF">NM04_06490</name>
</gene>
<protein>
    <submittedName>
        <fullName evidence="2">Type II secretion system pseudopilin PulG</fullName>
    </submittedName>
</protein>
<dbReference type="RefSeq" id="WP_123068725.1">
    <property type="nucleotide sequence ID" value="NZ_JSAB01000055.1"/>
</dbReference>
<dbReference type="Proteomes" id="UP000283254">
    <property type="component" value="Unassembled WGS sequence"/>
</dbReference>
<dbReference type="EMBL" id="JSAB01000055">
    <property type="protein sequence ID" value="RNF31561.1"/>
    <property type="molecule type" value="Genomic_DNA"/>
</dbReference>
<dbReference type="OrthoDB" id="5608857at2"/>
<accession>A0A422QP46</accession>
<evidence type="ECO:0000313" key="2">
    <source>
        <dbReference type="EMBL" id="RNF31561.1"/>
    </source>
</evidence>